<evidence type="ECO:0000256" key="3">
    <source>
        <dbReference type="ARBA" id="ARBA00022448"/>
    </source>
</evidence>
<organism evidence="9 12">
    <name type="scientific">Salmonella diarizonae</name>
    <dbReference type="NCBI Taxonomy" id="59204"/>
    <lineage>
        <taxon>Bacteria</taxon>
        <taxon>Pseudomonadati</taxon>
        <taxon>Pseudomonadota</taxon>
        <taxon>Gammaproteobacteria</taxon>
        <taxon>Enterobacterales</taxon>
        <taxon>Enterobacteriaceae</taxon>
        <taxon>Salmonella</taxon>
    </lineage>
</organism>
<dbReference type="EMBL" id="DAAHJH010000013">
    <property type="protein sequence ID" value="HAB6340230.1"/>
    <property type="molecule type" value="Genomic_DNA"/>
</dbReference>
<evidence type="ECO:0000256" key="1">
    <source>
        <dbReference type="ARBA" id="ARBA00004651"/>
    </source>
</evidence>
<feature type="transmembrane region" description="Helical" evidence="8">
    <location>
        <begin position="66"/>
        <end position="87"/>
    </location>
</feature>
<keyword evidence="7 8" id="KW-0472">Membrane</keyword>
<reference evidence="11" key="2">
    <citation type="journal article" date="2018" name="Genome Biol.">
        <title>SKESA: strategic k-mer extension for scrupulous assemblies.</title>
        <authorList>
            <person name="Souvorov A."/>
            <person name="Agarwala R."/>
            <person name="Lipman D.J."/>
        </authorList>
    </citation>
    <scope>NUCLEOTIDE SEQUENCE</scope>
    <source>
        <strain evidence="11">Salmonella enterica</strain>
    </source>
</reference>
<dbReference type="AlphaFoldDB" id="A0A2I5HL23"/>
<dbReference type="EMBL" id="AAIBIC010000054">
    <property type="protein sequence ID" value="ECC3917277.1"/>
    <property type="molecule type" value="Genomic_DNA"/>
</dbReference>
<feature type="transmembrane region" description="Helical" evidence="8">
    <location>
        <begin position="96"/>
        <end position="115"/>
    </location>
</feature>
<comment type="subcellular location">
    <subcellularLocation>
        <location evidence="1">Cell membrane</location>
        <topology evidence="1">Multi-pass membrane protein</topology>
    </subcellularLocation>
</comment>
<dbReference type="CDD" id="cd06550">
    <property type="entry name" value="TM_ABC_iron-siderophores_like"/>
    <property type="match status" value="1"/>
</dbReference>
<dbReference type="Gene3D" id="1.10.3470.10">
    <property type="entry name" value="ABC transporter involved in vitamin B12 uptake, BtuC"/>
    <property type="match status" value="1"/>
</dbReference>
<feature type="transmembrane region" description="Helical" evidence="8">
    <location>
        <begin position="121"/>
        <end position="139"/>
    </location>
</feature>
<dbReference type="InterPro" id="IPR000522">
    <property type="entry name" value="ABC_transptr_permease_BtuC"/>
</dbReference>
<dbReference type="Proteomes" id="UP000230639">
    <property type="component" value="Chromosome"/>
</dbReference>
<dbReference type="SUPFAM" id="SSF81345">
    <property type="entry name" value="ABC transporter involved in vitamin B12 uptake, BtuC"/>
    <property type="match status" value="1"/>
</dbReference>
<feature type="transmembrane region" description="Helical" evidence="8">
    <location>
        <begin position="178"/>
        <end position="211"/>
    </location>
</feature>
<dbReference type="InterPro" id="IPR037294">
    <property type="entry name" value="ABC_BtuC-like"/>
</dbReference>
<dbReference type="GO" id="GO:0005886">
    <property type="term" value="C:plasma membrane"/>
    <property type="evidence" value="ECO:0007669"/>
    <property type="project" value="UniProtKB-SubCell"/>
</dbReference>
<comment type="similarity">
    <text evidence="2">Belongs to the binding-protein-dependent transport system permease family. FecCD subfamily.</text>
</comment>
<evidence type="ECO:0000313" key="12">
    <source>
        <dbReference type="Proteomes" id="UP000230639"/>
    </source>
</evidence>
<sequence>MQNEKKYLRVTGVLLVLLIIISITSLFIGRYTLPFSELLNGLLHDGCNCSPDTGLSVISDLRLPRVIAVMMVGAGLSVAGCTYQAVLRNALASPDVLGTSSAAAFGAALGILLGLPLPLSAFSSFISGIVSLFCVMSLCHLKKNYGELTTILSGIIVASVFMSFVSITKYVADPQDQLPAIVFWLMGSFASLVKGQVYGLIPLFVLCYLVIYRLRWKINVLSLGDDEAKIAGMDPQWLKAVLLITASVLVAASVTIAGVVGWVGLVIPHLVRTLVGCNHGKLIPASALCGALFLLIIDNIARTMTYAEIPIGILTALIGAPLFAVLFIMSNRHDRSE</sequence>
<feature type="transmembrane region" description="Helical" evidence="8">
    <location>
        <begin position="240"/>
        <end position="267"/>
    </location>
</feature>
<feature type="transmembrane region" description="Helical" evidence="8">
    <location>
        <begin position="309"/>
        <end position="329"/>
    </location>
</feature>
<evidence type="ECO:0000256" key="2">
    <source>
        <dbReference type="ARBA" id="ARBA00007935"/>
    </source>
</evidence>
<keyword evidence="6 8" id="KW-1133">Transmembrane helix</keyword>
<dbReference type="FunFam" id="1.10.3470.10:FF:000001">
    <property type="entry name" value="Vitamin B12 ABC transporter permease BtuC"/>
    <property type="match status" value="1"/>
</dbReference>
<dbReference type="Proteomes" id="UP000839735">
    <property type="component" value="Unassembled WGS sequence"/>
</dbReference>
<dbReference type="PANTHER" id="PTHR30472">
    <property type="entry name" value="FERRIC ENTEROBACTIN TRANSPORT SYSTEM PERMEASE PROTEIN"/>
    <property type="match status" value="1"/>
</dbReference>
<evidence type="ECO:0000313" key="10">
    <source>
        <dbReference type="EMBL" id="ECC3917277.1"/>
    </source>
</evidence>
<evidence type="ECO:0000256" key="7">
    <source>
        <dbReference type="ARBA" id="ARBA00023136"/>
    </source>
</evidence>
<dbReference type="EMBL" id="CP023345">
    <property type="protein sequence ID" value="ATW56198.1"/>
    <property type="molecule type" value="Genomic_DNA"/>
</dbReference>
<protein>
    <submittedName>
        <fullName evidence="9">Iron ABC transporter permease</fullName>
    </submittedName>
    <submittedName>
        <fullName evidence="11">Iron chelate uptake ABC transporter family permease subunit</fullName>
    </submittedName>
</protein>
<evidence type="ECO:0000256" key="5">
    <source>
        <dbReference type="ARBA" id="ARBA00022692"/>
    </source>
</evidence>
<gene>
    <name evidence="9" type="ORF">CNQ75_17755</name>
    <name evidence="10" type="ORF">CTQ69_25650</name>
    <name evidence="11" type="ORF">GB480_15100</name>
</gene>
<name>A0A2I5HL23_SALDZ</name>
<proteinExistence type="inferred from homology"/>
<dbReference type="PANTHER" id="PTHR30472:SF70">
    <property type="entry name" value="MOLYBDATE IMPORT SYSTEM PERMEASE PROTEIN MOLB"/>
    <property type="match status" value="1"/>
</dbReference>
<dbReference type="GO" id="GO:0033214">
    <property type="term" value="P:siderophore-iron import into cell"/>
    <property type="evidence" value="ECO:0007669"/>
    <property type="project" value="TreeGrafter"/>
</dbReference>
<evidence type="ECO:0000256" key="8">
    <source>
        <dbReference type="SAM" id="Phobius"/>
    </source>
</evidence>
<evidence type="ECO:0000313" key="9">
    <source>
        <dbReference type="EMBL" id="ATW56198.1"/>
    </source>
</evidence>
<feature type="transmembrane region" description="Helical" evidence="8">
    <location>
        <begin position="12"/>
        <end position="33"/>
    </location>
</feature>
<evidence type="ECO:0000256" key="6">
    <source>
        <dbReference type="ARBA" id="ARBA00022989"/>
    </source>
</evidence>
<reference evidence="9 12" key="1">
    <citation type="submission" date="2017-09" db="EMBL/GenBank/DDBJ databases">
        <title>Complete genome of Salmonella enterica subsp. diarizonae isolated from stool of a patient with bacterial enteropathy.</title>
        <authorList>
            <person name="Zhou J."/>
            <person name="Chen Q."/>
            <person name="Guo L."/>
            <person name="Fan J."/>
        </authorList>
    </citation>
    <scope>NUCLEOTIDE SEQUENCE [LARGE SCALE GENOMIC DNA]</scope>
    <source>
        <strain evidence="9 12">HZS154</strain>
    </source>
</reference>
<feature type="transmembrane region" description="Helical" evidence="8">
    <location>
        <begin position="279"/>
        <end position="297"/>
    </location>
</feature>
<accession>A0A2I5HL23</accession>
<dbReference type="RefSeq" id="WP_100212475.1">
    <property type="nucleotide sequence ID" value="NZ_CP023345.1"/>
</dbReference>
<keyword evidence="3" id="KW-0813">Transport</keyword>
<evidence type="ECO:0000256" key="4">
    <source>
        <dbReference type="ARBA" id="ARBA00022475"/>
    </source>
</evidence>
<dbReference type="Pfam" id="PF01032">
    <property type="entry name" value="FecCD"/>
    <property type="match status" value="1"/>
</dbReference>
<reference evidence="10" key="3">
    <citation type="submission" date="2018-08" db="EMBL/GenBank/DDBJ databases">
        <authorList>
            <person name="Ashton P.M."/>
            <person name="Dallman T."/>
            <person name="Nair S."/>
            <person name="De Pinna E."/>
            <person name="Peters T."/>
            <person name="Grant K."/>
        </authorList>
    </citation>
    <scope>NUCLEOTIDE SEQUENCE [LARGE SCALE GENOMIC DNA]</scope>
    <source>
        <strain evidence="10">294779</strain>
    </source>
</reference>
<feature type="transmembrane region" description="Helical" evidence="8">
    <location>
        <begin position="151"/>
        <end position="172"/>
    </location>
</feature>
<dbReference type="GO" id="GO:0022857">
    <property type="term" value="F:transmembrane transporter activity"/>
    <property type="evidence" value="ECO:0007669"/>
    <property type="project" value="InterPro"/>
</dbReference>
<keyword evidence="5 8" id="KW-0812">Transmembrane</keyword>
<evidence type="ECO:0000313" key="11">
    <source>
        <dbReference type="EMBL" id="HAB6340230.1"/>
    </source>
</evidence>
<keyword evidence="4" id="KW-1003">Cell membrane</keyword>
<reference evidence="11" key="4">
    <citation type="submission" date="2019-10" db="EMBL/GenBank/DDBJ databases">
        <authorList>
            <consortium name="NCBI Pathogen Detection Project"/>
        </authorList>
    </citation>
    <scope>NUCLEOTIDE SEQUENCE</scope>
    <source>
        <strain evidence="11">Salmonella enterica</strain>
    </source>
</reference>